<dbReference type="GO" id="GO:0043565">
    <property type="term" value="F:sequence-specific DNA binding"/>
    <property type="evidence" value="ECO:0007669"/>
    <property type="project" value="InterPro"/>
</dbReference>
<dbReference type="EMBL" id="KQ981864">
    <property type="protein sequence ID" value="KYN34163.1"/>
    <property type="molecule type" value="Genomic_DNA"/>
</dbReference>
<comment type="subcellular location">
    <subcellularLocation>
        <location evidence="1">Nucleus</location>
        <location evidence="1">Nucleoplasm</location>
    </subcellularLocation>
</comment>
<keyword evidence="6" id="KW-0805">Transcription regulation</keyword>
<feature type="domain" description="THAP-type" evidence="16">
    <location>
        <begin position="1"/>
        <end position="96"/>
    </location>
</feature>
<feature type="compositionally biased region" description="Polar residues" evidence="14">
    <location>
        <begin position="404"/>
        <end position="433"/>
    </location>
</feature>
<evidence type="ECO:0000313" key="17">
    <source>
        <dbReference type="EMBL" id="KYN34163.1"/>
    </source>
</evidence>
<dbReference type="PROSITE" id="PS01360">
    <property type="entry name" value="ZF_MYND_1"/>
    <property type="match status" value="1"/>
</dbReference>
<keyword evidence="11" id="KW-0131">Cell cycle</keyword>
<dbReference type="PROSITE" id="PS50865">
    <property type="entry name" value="ZF_MYND_2"/>
    <property type="match status" value="1"/>
</dbReference>
<evidence type="ECO:0008006" key="19">
    <source>
        <dbReference type="Google" id="ProtNLM"/>
    </source>
</evidence>
<keyword evidence="18" id="KW-1185">Reference proteome</keyword>
<feature type="region of interest" description="Disordered" evidence="14">
    <location>
        <begin position="204"/>
        <end position="328"/>
    </location>
</feature>
<evidence type="ECO:0000256" key="13">
    <source>
        <dbReference type="PROSITE-ProRule" id="PRU00309"/>
    </source>
</evidence>
<dbReference type="PANTHER" id="PTHR46600:SF1">
    <property type="entry name" value="THAP DOMAIN-CONTAINING PROTEIN 1"/>
    <property type="match status" value="1"/>
</dbReference>
<feature type="compositionally biased region" description="Basic and acidic residues" evidence="14">
    <location>
        <begin position="207"/>
        <end position="222"/>
    </location>
</feature>
<sequence>MPQCAVATCRNSHRRTRRQSVRYHRFPHITELRESWVRACGRAPLANGEPPFNIKTARICSRHFLEEFYEDESREQIMQGNRKKNRLRLGAVPTIDVPVLVEPYFKLLRQTDKKRSATRIKISNIMTVSNRSDTRQPYKRTHEEVAEEDEGSSEAKMVSPVIKERAERNQRKRPKLDQQEYFLMAVGLVHVSNVCLNNKMHAMEGATESKRKVDTAEDDKTSRSSPSPKVPQSQQNGAALPEETAAAPTASVGRPRKKKDDSRCDTETPNTKGRQLLASTSRQSVTTSSDVVQPRRHIKAGSEPVEIRKRKSTLQVSPHSGNPPKKKFRDNYTREEYISNIVGDDNESIEDLVAKADRLRADILTLENLAHAKEMEWNEILRKRKLKEEAYQRLERKIQTTAYMENDGQLSETLPPRSSVSSAEWENNGNSSISKERSFEIKEDLGERSSDSSGSKKEKTPKASSQQRATPPKTNGESNRKQNEVSSPESRQIGEGRQGAIVDVRSIIADHRLKHPETVPRSAFFRHLSTILNCRGRRLRNSNVNINLGAGGAMVETGHNADSRPSSTESCKSNPSTNDPMNYKDMLVQFAKLSQQGEPVKIPQNYPDVTLHPVTLSSTQNTSQPTGSLLHGILTKAQTPRSSTFSPTLARLLTAPERERSSPAAAAAAAVATSASMSQPSATTQHLLQTYQGSNMVSINDLLSSSKARTEITITPVVNTPAQSHSNDLIQVEDVEDETSVIDDRKGNSVIGRDGKQMVKDNPPSPNAPPKCQGCIIRPAQFVCAGCGNQWYCSRSCQLAAWATHSDHCPPEPENSKTKTNV</sequence>
<feature type="domain" description="MYND-type" evidence="15">
    <location>
        <begin position="772"/>
        <end position="809"/>
    </location>
</feature>
<evidence type="ECO:0000256" key="14">
    <source>
        <dbReference type="SAM" id="MobiDB-lite"/>
    </source>
</evidence>
<evidence type="ECO:0000256" key="9">
    <source>
        <dbReference type="ARBA" id="ARBA00023163"/>
    </source>
</evidence>
<dbReference type="GO" id="GO:0008270">
    <property type="term" value="F:zinc ion binding"/>
    <property type="evidence" value="ECO:0007669"/>
    <property type="project" value="UniProtKB-KW"/>
</dbReference>
<feature type="region of interest" description="Disordered" evidence="14">
    <location>
        <begin position="404"/>
        <end position="498"/>
    </location>
</feature>
<evidence type="ECO:0000256" key="11">
    <source>
        <dbReference type="ARBA" id="ARBA00023306"/>
    </source>
</evidence>
<dbReference type="InterPro" id="IPR002893">
    <property type="entry name" value="Znf_MYND"/>
</dbReference>
<dbReference type="Gene3D" id="6.20.210.20">
    <property type="entry name" value="THAP domain"/>
    <property type="match status" value="1"/>
</dbReference>
<keyword evidence="8 13" id="KW-0238">DNA-binding</keyword>
<evidence type="ECO:0000256" key="6">
    <source>
        <dbReference type="ARBA" id="ARBA00023015"/>
    </source>
</evidence>
<keyword evidence="3" id="KW-0479">Metal-binding</keyword>
<dbReference type="PROSITE" id="PS50950">
    <property type="entry name" value="ZF_THAP"/>
    <property type="match status" value="1"/>
</dbReference>
<feature type="compositionally biased region" description="Polar residues" evidence="14">
    <location>
        <begin position="563"/>
        <end position="579"/>
    </location>
</feature>
<keyword evidence="5" id="KW-0862">Zinc</keyword>
<dbReference type="InterPro" id="IPR038441">
    <property type="entry name" value="THAP_Znf_sf"/>
</dbReference>
<feature type="compositionally biased region" description="Basic and acidic residues" evidence="14">
    <location>
        <begin position="434"/>
        <end position="461"/>
    </location>
</feature>
<dbReference type="SMART" id="SM00692">
    <property type="entry name" value="DM3"/>
    <property type="match status" value="1"/>
</dbReference>
<accession>A0A195F119</accession>
<feature type="compositionally biased region" description="Basic and acidic residues" evidence="14">
    <location>
        <begin position="132"/>
        <end position="144"/>
    </location>
</feature>
<reference evidence="17 18" key="1">
    <citation type="submission" date="2016-03" db="EMBL/GenBank/DDBJ databases">
        <title>Trachymyrmex septentrionalis WGS genome.</title>
        <authorList>
            <person name="Nygaard S."/>
            <person name="Hu H."/>
            <person name="Boomsma J."/>
            <person name="Zhang G."/>
        </authorList>
    </citation>
    <scope>NUCLEOTIDE SEQUENCE [LARGE SCALE GENOMIC DNA]</scope>
    <source>
        <strain evidence="17">Tsep2-gDNA-1</strain>
        <tissue evidence="17">Whole body</tissue>
    </source>
</reference>
<dbReference type="SUPFAM" id="SSF144232">
    <property type="entry name" value="HIT/MYND zinc finger-like"/>
    <property type="match status" value="1"/>
</dbReference>
<dbReference type="GO" id="GO:0005654">
    <property type="term" value="C:nucleoplasm"/>
    <property type="evidence" value="ECO:0007669"/>
    <property type="project" value="UniProtKB-SubCell"/>
</dbReference>
<feature type="region of interest" description="Disordered" evidence="14">
    <location>
        <begin position="745"/>
        <end position="768"/>
    </location>
</feature>
<evidence type="ECO:0000256" key="12">
    <source>
        <dbReference type="PROSITE-ProRule" id="PRU00134"/>
    </source>
</evidence>
<evidence type="ECO:0000256" key="5">
    <source>
        <dbReference type="ARBA" id="ARBA00022833"/>
    </source>
</evidence>
<feature type="compositionally biased region" description="Low complexity" evidence="14">
    <location>
        <begin position="223"/>
        <end position="250"/>
    </location>
</feature>
<dbReference type="STRING" id="34720.A0A195F119"/>
<dbReference type="Pfam" id="PF01753">
    <property type="entry name" value="zf-MYND"/>
    <property type="match status" value="1"/>
</dbReference>
<feature type="compositionally biased region" description="Polar residues" evidence="14">
    <location>
        <begin position="267"/>
        <end position="291"/>
    </location>
</feature>
<dbReference type="Gene3D" id="6.10.140.2220">
    <property type="match status" value="1"/>
</dbReference>
<evidence type="ECO:0000256" key="1">
    <source>
        <dbReference type="ARBA" id="ARBA00004642"/>
    </source>
</evidence>
<dbReference type="Pfam" id="PF05485">
    <property type="entry name" value="THAP"/>
    <property type="match status" value="1"/>
</dbReference>
<dbReference type="InterPro" id="IPR026516">
    <property type="entry name" value="THAP1/10"/>
</dbReference>
<evidence type="ECO:0000256" key="2">
    <source>
        <dbReference type="ARBA" id="ARBA00006177"/>
    </source>
</evidence>
<evidence type="ECO:0000256" key="4">
    <source>
        <dbReference type="ARBA" id="ARBA00022771"/>
    </source>
</evidence>
<evidence type="ECO:0000256" key="3">
    <source>
        <dbReference type="ARBA" id="ARBA00022723"/>
    </source>
</evidence>
<evidence type="ECO:0000313" key="18">
    <source>
        <dbReference type="Proteomes" id="UP000078541"/>
    </source>
</evidence>
<evidence type="ECO:0000256" key="10">
    <source>
        <dbReference type="ARBA" id="ARBA00023242"/>
    </source>
</evidence>
<evidence type="ECO:0000256" key="7">
    <source>
        <dbReference type="ARBA" id="ARBA00023054"/>
    </source>
</evidence>
<protein>
    <recommendedName>
        <fullName evidence="19">MYND-type domain-containing protein</fullName>
    </recommendedName>
</protein>
<dbReference type="AlphaFoldDB" id="A0A195F119"/>
<evidence type="ECO:0000256" key="8">
    <source>
        <dbReference type="ARBA" id="ARBA00023125"/>
    </source>
</evidence>
<dbReference type="InterPro" id="IPR006612">
    <property type="entry name" value="THAP_Znf"/>
</dbReference>
<feature type="compositionally biased region" description="Basic and acidic residues" evidence="14">
    <location>
        <begin position="745"/>
        <end position="759"/>
    </location>
</feature>
<proteinExistence type="inferred from homology"/>
<organism evidence="17 18">
    <name type="scientific">Trachymyrmex septentrionalis</name>
    <dbReference type="NCBI Taxonomy" id="34720"/>
    <lineage>
        <taxon>Eukaryota</taxon>
        <taxon>Metazoa</taxon>
        <taxon>Ecdysozoa</taxon>
        <taxon>Arthropoda</taxon>
        <taxon>Hexapoda</taxon>
        <taxon>Insecta</taxon>
        <taxon>Pterygota</taxon>
        <taxon>Neoptera</taxon>
        <taxon>Endopterygota</taxon>
        <taxon>Hymenoptera</taxon>
        <taxon>Apocrita</taxon>
        <taxon>Aculeata</taxon>
        <taxon>Formicoidea</taxon>
        <taxon>Formicidae</taxon>
        <taxon>Myrmicinae</taxon>
        <taxon>Trachymyrmex</taxon>
    </lineage>
</organism>
<dbReference type="SMART" id="SM00980">
    <property type="entry name" value="THAP"/>
    <property type="match status" value="1"/>
</dbReference>
<keyword evidence="10" id="KW-0539">Nucleus</keyword>
<keyword evidence="7" id="KW-0175">Coiled coil</keyword>
<name>A0A195F119_9HYME</name>
<comment type="similarity">
    <text evidence="2">Belongs to the THAP1 family.</text>
</comment>
<keyword evidence="9" id="KW-0804">Transcription</keyword>
<keyword evidence="4 12" id="KW-0863">Zinc-finger</keyword>
<feature type="region of interest" description="Disordered" evidence="14">
    <location>
        <begin position="556"/>
        <end position="579"/>
    </location>
</feature>
<dbReference type="Proteomes" id="UP000078541">
    <property type="component" value="Unassembled WGS sequence"/>
</dbReference>
<dbReference type="PANTHER" id="PTHR46600">
    <property type="entry name" value="THAP DOMAIN-CONTAINING"/>
    <property type="match status" value="1"/>
</dbReference>
<gene>
    <name evidence="17" type="ORF">ALC56_11269</name>
</gene>
<dbReference type="SUPFAM" id="SSF57716">
    <property type="entry name" value="Glucocorticoid receptor-like (DNA-binding domain)"/>
    <property type="match status" value="1"/>
</dbReference>
<feature type="region of interest" description="Disordered" evidence="14">
    <location>
        <begin position="131"/>
        <end position="173"/>
    </location>
</feature>
<evidence type="ECO:0000259" key="16">
    <source>
        <dbReference type="PROSITE" id="PS50950"/>
    </source>
</evidence>
<evidence type="ECO:0000259" key="15">
    <source>
        <dbReference type="PROSITE" id="PS50865"/>
    </source>
</evidence>
<feature type="compositionally biased region" description="Polar residues" evidence="14">
    <location>
        <begin position="462"/>
        <end position="477"/>
    </location>
</feature>